<dbReference type="OrthoDB" id="10063886at2759"/>
<dbReference type="PANTHER" id="PTHR33332">
    <property type="entry name" value="REVERSE TRANSCRIPTASE DOMAIN-CONTAINING PROTEIN"/>
    <property type="match status" value="1"/>
</dbReference>
<reference evidence="2 3" key="1">
    <citation type="submission" date="2019-01" db="EMBL/GenBank/DDBJ databases">
        <title>A draft genome assembly of the solar-powered sea slug Elysia chlorotica.</title>
        <authorList>
            <person name="Cai H."/>
            <person name="Li Q."/>
            <person name="Fang X."/>
            <person name="Li J."/>
            <person name="Curtis N.E."/>
            <person name="Altenburger A."/>
            <person name="Shibata T."/>
            <person name="Feng M."/>
            <person name="Maeda T."/>
            <person name="Schwartz J.A."/>
            <person name="Shigenobu S."/>
            <person name="Lundholm N."/>
            <person name="Nishiyama T."/>
            <person name="Yang H."/>
            <person name="Hasebe M."/>
            <person name="Li S."/>
            <person name="Pierce S.K."/>
            <person name="Wang J."/>
        </authorList>
    </citation>
    <scope>NUCLEOTIDE SEQUENCE [LARGE SCALE GENOMIC DNA]</scope>
    <source>
        <strain evidence="2">EC2010</strain>
        <tissue evidence="2">Whole organism of an adult</tissue>
    </source>
</reference>
<dbReference type="EMBL" id="RQTK01001418">
    <property type="protein sequence ID" value="RUS70397.1"/>
    <property type="molecule type" value="Genomic_DNA"/>
</dbReference>
<accession>A0A3S1BM91</accession>
<dbReference type="STRING" id="188477.A0A3S1BM91"/>
<protein>
    <recommendedName>
        <fullName evidence="1">Reverse transcriptase domain-containing protein</fullName>
    </recommendedName>
</protein>
<proteinExistence type="predicted"/>
<dbReference type="Pfam" id="PF00078">
    <property type="entry name" value="RVT_1"/>
    <property type="match status" value="1"/>
</dbReference>
<dbReference type="InterPro" id="IPR000477">
    <property type="entry name" value="RT_dom"/>
</dbReference>
<gene>
    <name evidence="2" type="ORF">EGW08_021841</name>
</gene>
<sequence>MDKGFLTGRKQRVVVNGEESAWMEVLSGIPQGSVLGPFLFVVFVNDLPNCVHSTTFLFADDTKLTTRVPGGAQTLQDDLDSLQQWSSIWQLKFNAEKCKVMHIGKDANHFEYKMSHEGKLISLESVEIEKDLGVNMDSELKFRKHVHIQVEKANRLLGLLRRGFTALDSYSMCTLYKAIIRPHLEYGNNVDLAS</sequence>
<name>A0A3S1BM91_ELYCH</name>
<dbReference type="SUPFAM" id="SSF56672">
    <property type="entry name" value="DNA/RNA polymerases"/>
    <property type="match status" value="1"/>
</dbReference>
<evidence type="ECO:0000313" key="3">
    <source>
        <dbReference type="Proteomes" id="UP000271974"/>
    </source>
</evidence>
<evidence type="ECO:0000259" key="1">
    <source>
        <dbReference type="PROSITE" id="PS50878"/>
    </source>
</evidence>
<dbReference type="Proteomes" id="UP000271974">
    <property type="component" value="Unassembled WGS sequence"/>
</dbReference>
<dbReference type="InterPro" id="IPR043502">
    <property type="entry name" value="DNA/RNA_pol_sf"/>
</dbReference>
<keyword evidence="3" id="KW-1185">Reference proteome</keyword>
<comment type="caution">
    <text evidence="2">The sequence shown here is derived from an EMBL/GenBank/DDBJ whole genome shotgun (WGS) entry which is preliminary data.</text>
</comment>
<dbReference type="AlphaFoldDB" id="A0A3S1BM91"/>
<dbReference type="PROSITE" id="PS50878">
    <property type="entry name" value="RT_POL"/>
    <property type="match status" value="1"/>
</dbReference>
<organism evidence="2 3">
    <name type="scientific">Elysia chlorotica</name>
    <name type="common">Eastern emerald elysia</name>
    <name type="synonym">Sea slug</name>
    <dbReference type="NCBI Taxonomy" id="188477"/>
    <lineage>
        <taxon>Eukaryota</taxon>
        <taxon>Metazoa</taxon>
        <taxon>Spiralia</taxon>
        <taxon>Lophotrochozoa</taxon>
        <taxon>Mollusca</taxon>
        <taxon>Gastropoda</taxon>
        <taxon>Heterobranchia</taxon>
        <taxon>Euthyneura</taxon>
        <taxon>Panpulmonata</taxon>
        <taxon>Sacoglossa</taxon>
        <taxon>Placobranchoidea</taxon>
        <taxon>Plakobranchidae</taxon>
        <taxon>Elysia</taxon>
    </lineage>
</organism>
<feature type="domain" description="Reverse transcriptase" evidence="1">
    <location>
        <begin position="1"/>
        <end position="121"/>
    </location>
</feature>
<evidence type="ECO:0000313" key="2">
    <source>
        <dbReference type="EMBL" id="RUS70397.1"/>
    </source>
</evidence>